<organism evidence="2">
    <name type="scientific">Solanum chacoense</name>
    <name type="common">Chaco potato</name>
    <dbReference type="NCBI Taxonomy" id="4108"/>
    <lineage>
        <taxon>Eukaryota</taxon>
        <taxon>Viridiplantae</taxon>
        <taxon>Streptophyta</taxon>
        <taxon>Embryophyta</taxon>
        <taxon>Tracheophyta</taxon>
        <taxon>Spermatophyta</taxon>
        <taxon>Magnoliopsida</taxon>
        <taxon>eudicotyledons</taxon>
        <taxon>Gunneridae</taxon>
        <taxon>Pentapetalae</taxon>
        <taxon>asterids</taxon>
        <taxon>lamiids</taxon>
        <taxon>Solanales</taxon>
        <taxon>Solanaceae</taxon>
        <taxon>Solanoideae</taxon>
        <taxon>Solaneae</taxon>
        <taxon>Solanum</taxon>
    </lineage>
</organism>
<name>A0A0V0I035_SOLCH</name>
<evidence type="ECO:0000256" key="1">
    <source>
        <dbReference type="SAM" id="SignalP"/>
    </source>
</evidence>
<dbReference type="AlphaFoldDB" id="A0A0V0I035"/>
<feature type="signal peptide" evidence="1">
    <location>
        <begin position="1"/>
        <end position="16"/>
    </location>
</feature>
<evidence type="ECO:0000313" key="2">
    <source>
        <dbReference type="EMBL" id="JAP25440.1"/>
    </source>
</evidence>
<accession>A0A0V0I035</accession>
<keyword evidence="1" id="KW-0732">Signal</keyword>
<proteinExistence type="predicted"/>
<feature type="chain" id="PRO_5006866130" evidence="1">
    <location>
        <begin position="17"/>
        <end position="119"/>
    </location>
</feature>
<reference evidence="2" key="1">
    <citation type="submission" date="2015-12" db="EMBL/GenBank/DDBJ databases">
        <title>Gene expression during late stages of embryo sac development: a critical building block for successful pollen-pistil interactions.</title>
        <authorList>
            <person name="Liu Y."/>
            <person name="Joly V."/>
            <person name="Sabar M."/>
            <person name="Matton D.P."/>
        </authorList>
    </citation>
    <scope>NUCLEOTIDE SEQUENCE</scope>
</reference>
<sequence length="119" mass="13566">MFFELSLLAVHGLASGKQDPFQPENLRILFTLSLSSQTNPAFQLLLQLDYLFLRLPQISFHFLKSQMKILSQLNLDLLLGYGSSGVLHLYFNRSIIRWSLMFLLDSSGTSLDNKSVMKP</sequence>
<protein>
    <submittedName>
        <fullName evidence="2">Putative ovule protein</fullName>
    </submittedName>
</protein>
<dbReference type="EMBL" id="GEDG01013288">
    <property type="protein sequence ID" value="JAP25440.1"/>
    <property type="molecule type" value="Transcribed_RNA"/>
</dbReference>